<dbReference type="InterPro" id="IPR027843">
    <property type="entry name" value="DUF4440"/>
</dbReference>
<name>A0A1E3VXQ7_9HYPH</name>
<dbReference type="AlphaFoldDB" id="A0A1E3VXQ7"/>
<dbReference type="PROSITE" id="PS51257">
    <property type="entry name" value="PROKAR_LIPOPROTEIN"/>
    <property type="match status" value="1"/>
</dbReference>
<dbReference type="InterPro" id="IPR032710">
    <property type="entry name" value="NTF2-like_dom_sf"/>
</dbReference>
<dbReference type="RefSeq" id="WP_069441548.1">
    <property type="nucleotide sequence ID" value="NZ_LPWF01000023.1"/>
</dbReference>
<dbReference type="STRING" id="1774969.AUC69_10645"/>
<evidence type="ECO:0000259" key="2">
    <source>
        <dbReference type="Pfam" id="PF14534"/>
    </source>
</evidence>
<keyword evidence="1" id="KW-0732">Signal</keyword>
<dbReference type="Gene3D" id="3.10.450.50">
    <property type="match status" value="1"/>
</dbReference>
<feature type="signal peptide" evidence="1">
    <location>
        <begin position="1"/>
        <end position="20"/>
    </location>
</feature>
<dbReference type="Proteomes" id="UP000094472">
    <property type="component" value="Unassembled WGS sequence"/>
</dbReference>
<dbReference type="EMBL" id="LPWF01000023">
    <property type="protein sequence ID" value="ODR98324.1"/>
    <property type="molecule type" value="Genomic_DNA"/>
</dbReference>
<feature type="domain" description="DUF4440" evidence="2">
    <location>
        <begin position="37"/>
        <end position="136"/>
    </location>
</feature>
<dbReference type="SUPFAM" id="SSF54427">
    <property type="entry name" value="NTF2-like"/>
    <property type="match status" value="1"/>
</dbReference>
<dbReference type="Pfam" id="PF14534">
    <property type="entry name" value="DUF4440"/>
    <property type="match status" value="1"/>
</dbReference>
<evidence type="ECO:0000313" key="4">
    <source>
        <dbReference type="Proteomes" id="UP000094472"/>
    </source>
</evidence>
<feature type="chain" id="PRO_5009138727" description="DUF4440 domain-containing protein" evidence="1">
    <location>
        <begin position="21"/>
        <end position="148"/>
    </location>
</feature>
<gene>
    <name evidence="3" type="ORF">AUC69_10645</name>
</gene>
<proteinExistence type="predicted"/>
<evidence type="ECO:0000313" key="3">
    <source>
        <dbReference type="EMBL" id="ODR98324.1"/>
    </source>
</evidence>
<comment type="caution">
    <text evidence="3">The sequence shown here is derived from an EMBL/GenBank/DDBJ whole genome shotgun (WGS) entry which is preliminary data.</text>
</comment>
<organism evidence="3 4">
    <name type="scientific">Methyloceanibacter superfactus</name>
    <dbReference type="NCBI Taxonomy" id="1774969"/>
    <lineage>
        <taxon>Bacteria</taxon>
        <taxon>Pseudomonadati</taxon>
        <taxon>Pseudomonadota</taxon>
        <taxon>Alphaproteobacteria</taxon>
        <taxon>Hyphomicrobiales</taxon>
        <taxon>Hyphomicrobiaceae</taxon>
        <taxon>Methyloceanibacter</taxon>
    </lineage>
</organism>
<reference evidence="3 4" key="1">
    <citation type="journal article" date="2016" name="Environ. Microbiol.">
        <title>New Methyloceanibacter diversity from North Sea sediments includes methanotroph containing solely the soluble methane monooxygenase.</title>
        <authorList>
            <person name="Vekeman B."/>
            <person name="Kerckhof F.M."/>
            <person name="Cremers G."/>
            <person name="de Vos P."/>
            <person name="Vandamme P."/>
            <person name="Boon N."/>
            <person name="Op den Camp H.J."/>
            <person name="Heylen K."/>
        </authorList>
    </citation>
    <scope>NUCLEOTIDE SEQUENCE [LARGE SCALE GENOMIC DNA]</scope>
    <source>
        <strain evidence="3 4">R-67175</strain>
    </source>
</reference>
<evidence type="ECO:0000256" key="1">
    <source>
        <dbReference type="SAM" id="SignalP"/>
    </source>
</evidence>
<sequence>MRTLLAAMCFVILTAAAACSQSGDVATIEAVDNAVGKLDEAFEAQDAAAIKALITPDHVSVTPYYGAPRSVAEVIASLPDLKYEQTDLSEPTVVLLGPDAAMRTVTAKLDGSFKGERIEDHKVFITAILVKQDGKWLERFYQVTHLVP</sequence>
<accession>A0A1E3VXQ7</accession>
<keyword evidence="4" id="KW-1185">Reference proteome</keyword>
<dbReference type="OrthoDB" id="8446819at2"/>
<protein>
    <recommendedName>
        <fullName evidence="2">DUF4440 domain-containing protein</fullName>
    </recommendedName>
</protein>